<dbReference type="STRING" id="1283841.A0A084QBN3"/>
<accession>A0A084QBN3</accession>
<gene>
    <name evidence="3" type="ORF">S40285_03601</name>
</gene>
<dbReference type="OMA" id="WVANPHE"/>
<sequence length="571" mass="62629">MGGQMHELDGFNRSENGRNGGQAPNEAPPPPYTEMDIHSTNIESNSRPTPTAGDRNSSQYTSCQTHSVFIPPRTPLGSTERSAAQAFFQSRQPPSPAAQTFIEHPMTVRLGCTVYDFPHRVDFLGRDVSELDWLTFLNFLIPDPAAPRGSEAARAEQDMAVRRRPAATSSDVSSHAAGPRYQQLQVPSTAAFPDESSFASHAEATVEEWNTYFFGPRSIGVRLVPPEFFKSLYQQPPEAMDVGVGRLRLGENGMRYGNSFAVDGKGMRLGGVLLNASGVSLNQQTEQPATTTQPVPHQSTPQSYYTKPSYLQEDRSQGLSTTATPHSDSAPHHEEEEDSDSDVDVDIGSVPQHDDLKIQQLPLYISRLQNWLAAPETLRTKSDVRRFKEELKAAKRDPPPPGPDPKTLKADAKDVRAKWKELMKQQRGMRKVLREEGRARKREARKAGREARRAEATSTATASPGPLNSYPQTYYYSNNNNNNNTGRPSGPGLLDGQGGVPPPTSASAELHHVANQLESDVARKQAVLTRMQEDPRRAALEAEVEALTTSLRTLRLQAAAAAARDSGGKAF</sequence>
<name>A0A084QBN3_STAC4</name>
<feature type="region of interest" description="Disordered" evidence="2">
    <location>
        <begin position="1"/>
        <end position="62"/>
    </location>
</feature>
<evidence type="ECO:0000313" key="4">
    <source>
        <dbReference type="Proteomes" id="UP000028524"/>
    </source>
</evidence>
<evidence type="ECO:0000256" key="1">
    <source>
        <dbReference type="SAM" id="Coils"/>
    </source>
</evidence>
<keyword evidence="1" id="KW-0175">Coiled coil</keyword>
<evidence type="ECO:0000256" key="2">
    <source>
        <dbReference type="SAM" id="MobiDB-lite"/>
    </source>
</evidence>
<organism evidence="3 4">
    <name type="scientific">Stachybotrys chlorohalonatus (strain IBT 40285)</name>
    <dbReference type="NCBI Taxonomy" id="1283841"/>
    <lineage>
        <taxon>Eukaryota</taxon>
        <taxon>Fungi</taxon>
        <taxon>Dikarya</taxon>
        <taxon>Ascomycota</taxon>
        <taxon>Pezizomycotina</taxon>
        <taxon>Sordariomycetes</taxon>
        <taxon>Hypocreomycetidae</taxon>
        <taxon>Hypocreales</taxon>
        <taxon>Stachybotryaceae</taxon>
        <taxon>Stachybotrys</taxon>
    </lineage>
</organism>
<feature type="compositionally biased region" description="Polar residues" evidence="2">
    <location>
        <begin position="297"/>
        <end position="306"/>
    </location>
</feature>
<protein>
    <submittedName>
        <fullName evidence="3">Uncharacterized protein</fullName>
    </submittedName>
</protein>
<feature type="compositionally biased region" description="Basic and acidic residues" evidence="2">
    <location>
        <begin position="445"/>
        <end position="455"/>
    </location>
</feature>
<feature type="compositionally biased region" description="Low complexity" evidence="2">
    <location>
        <begin position="283"/>
        <end position="296"/>
    </location>
</feature>
<feature type="coiled-coil region" evidence="1">
    <location>
        <begin position="514"/>
        <end position="557"/>
    </location>
</feature>
<feature type="compositionally biased region" description="Acidic residues" evidence="2">
    <location>
        <begin position="335"/>
        <end position="345"/>
    </location>
</feature>
<evidence type="ECO:0000313" key="3">
    <source>
        <dbReference type="EMBL" id="KFA61368.1"/>
    </source>
</evidence>
<reference evidence="3 4" key="1">
    <citation type="journal article" date="2014" name="BMC Genomics">
        <title>Comparative genome sequencing reveals chemotype-specific gene clusters in the toxigenic black mold Stachybotrys.</title>
        <authorList>
            <person name="Semeiks J."/>
            <person name="Borek D."/>
            <person name="Otwinowski Z."/>
            <person name="Grishin N.V."/>
        </authorList>
    </citation>
    <scope>NUCLEOTIDE SEQUENCE [LARGE SCALE GENOMIC DNA]</scope>
    <source>
        <strain evidence="3 4">IBT 40285</strain>
    </source>
</reference>
<dbReference type="EMBL" id="KL660856">
    <property type="protein sequence ID" value="KFA61368.1"/>
    <property type="molecule type" value="Genomic_DNA"/>
</dbReference>
<dbReference type="Proteomes" id="UP000028524">
    <property type="component" value="Unassembled WGS sequence"/>
</dbReference>
<feature type="compositionally biased region" description="Basic and acidic residues" evidence="2">
    <location>
        <begin position="406"/>
        <end position="424"/>
    </location>
</feature>
<dbReference type="InParanoid" id="A0A084QBN3"/>
<feature type="compositionally biased region" description="Polar residues" evidence="2">
    <location>
        <begin position="38"/>
        <end position="62"/>
    </location>
</feature>
<proteinExistence type="predicted"/>
<keyword evidence="4" id="KW-1185">Reference proteome</keyword>
<feature type="region of interest" description="Disordered" evidence="2">
    <location>
        <begin position="391"/>
        <end position="507"/>
    </location>
</feature>
<feature type="compositionally biased region" description="Basic and acidic residues" evidence="2">
    <location>
        <begin position="1"/>
        <end position="16"/>
    </location>
</feature>
<dbReference type="HOGENOM" id="CLU_485855_0_0_1"/>
<feature type="region of interest" description="Disordered" evidence="2">
    <location>
        <begin position="283"/>
        <end position="349"/>
    </location>
</feature>
<dbReference type="OrthoDB" id="5408998at2759"/>
<feature type="region of interest" description="Disordered" evidence="2">
    <location>
        <begin position="150"/>
        <end position="179"/>
    </location>
</feature>
<dbReference type="AlphaFoldDB" id="A0A084QBN3"/>
<feature type="compositionally biased region" description="Basic and acidic residues" evidence="2">
    <location>
        <begin position="151"/>
        <end position="161"/>
    </location>
</feature>